<evidence type="ECO:0000313" key="6">
    <source>
        <dbReference type="EMBL" id="HIT49839.1"/>
    </source>
</evidence>
<evidence type="ECO:0000313" key="7">
    <source>
        <dbReference type="Proteomes" id="UP000886758"/>
    </source>
</evidence>
<proteinExistence type="predicted"/>
<dbReference type="CDD" id="cd00056">
    <property type="entry name" value="ENDO3c"/>
    <property type="match status" value="1"/>
</dbReference>
<dbReference type="InterPro" id="IPR003265">
    <property type="entry name" value="HhH-GPD_domain"/>
</dbReference>
<name>A0A9D1GQ87_9MOLU</name>
<keyword evidence="4" id="KW-0234">DNA repair</keyword>
<evidence type="ECO:0000256" key="2">
    <source>
        <dbReference type="ARBA" id="ARBA00012000"/>
    </source>
</evidence>
<evidence type="ECO:0000259" key="5">
    <source>
        <dbReference type="Pfam" id="PF00730"/>
    </source>
</evidence>
<dbReference type="PANTHER" id="PTHR43003">
    <property type="entry name" value="DNA-3-METHYLADENINE GLYCOSYLASE"/>
    <property type="match status" value="1"/>
</dbReference>
<dbReference type="PANTHER" id="PTHR43003:SF5">
    <property type="entry name" value="DNA-3-METHYLADENINE GLYCOSYLASE"/>
    <property type="match status" value="1"/>
</dbReference>
<organism evidence="6 7">
    <name type="scientific">Candidatus Pelethenecus faecipullorum</name>
    <dbReference type="NCBI Taxonomy" id="2840900"/>
    <lineage>
        <taxon>Bacteria</taxon>
        <taxon>Bacillati</taxon>
        <taxon>Mycoplasmatota</taxon>
        <taxon>Mollicutes</taxon>
        <taxon>Candidatus Pelethenecus</taxon>
    </lineage>
</organism>
<keyword evidence="3" id="KW-0227">DNA damage</keyword>
<dbReference type="InterPro" id="IPR011257">
    <property type="entry name" value="DNA_glycosylase"/>
</dbReference>
<feature type="non-terminal residue" evidence="6">
    <location>
        <position position="145"/>
    </location>
</feature>
<evidence type="ECO:0000256" key="4">
    <source>
        <dbReference type="ARBA" id="ARBA00023204"/>
    </source>
</evidence>
<gene>
    <name evidence="6" type="ORF">IAD46_02310</name>
</gene>
<accession>A0A9D1GQ87</accession>
<evidence type="ECO:0000256" key="3">
    <source>
        <dbReference type="ARBA" id="ARBA00022763"/>
    </source>
</evidence>
<dbReference type="GO" id="GO:0032993">
    <property type="term" value="C:protein-DNA complex"/>
    <property type="evidence" value="ECO:0007669"/>
    <property type="project" value="TreeGrafter"/>
</dbReference>
<dbReference type="GO" id="GO:0005737">
    <property type="term" value="C:cytoplasm"/>
    <property type="evidence" value="ECO:0007669"/>
    <property type="project" value="TreeGrafter"/>
</dbReference>
<evidence type="ECO:0000256" key="1">
    <source>
        <dbReference type="ARBA" id="ARBA00000086"/>
    </source>
</evidence>
<dbReference type="GO" id="GO:0006307">
    <property type="term" value="P:DNA alkylation repair"/>
    <property type="evidence" value="ECO:0007669"/>
    <property type="project" value="TreeGrafter"/>
</dbReference>
<dbReference type="GO" id="GO:0006285">
    <property type="term" value="P:base-excision repair, AP site formation"/>
    <property type="evidence" value="ECO:0007669"/>
    <property type="project" value="TreeGrafter"/>
</dbReference>
<dbReference type="AlphaFoldDB" id="A0A9D1GQ87"/>
<dbReference type="GO" id="GO:0043916">
    <property type="term" value="F:DNA-7-methylguanine glycosylase activity"/>
    <property type="evidence" value="ECO:0007669"/>
    <property type="project" value="TreeGrafter"/>
</dbReference>
<feature type="domain" description="HhH-GPD" evidence="5">
    <location>
        <begin position="43"/>
        <end position="104"/>
    </location>
</feature>
<reference evidence="6" key="2">
    <citation type="journal article" date="2021" name="PeerJ">
        <title>Extensive microbial diversity within the chicken gut microbiome revealed by metagenomics and culture.</title>
        <authorList>
            <person name="Gilroy R."/>
            <person name="Ravi A."/>
            <person name="Getino M."/>
            <person name="Pursley I."/>
            <person name="Horton D.L."/>
            <person name="Alikhan N.F."/>
            <person name="Baker D."/>
            <person name="Gharbi K."/>
            <person name="Hall N."/>
            <person name="Watson M."/>
            <person name="Adriaenssens E.M."/>
            <person name="Foster-Nyarko E."/>
            <person name="Jarju S."/>
            <person name="Secka A."/>
            <person name="Antonio M."/>
            <person name="Oren A."/>
            <person name="Chaudhuri R.R."/>
            <person name="La Ragione R."/>
            <person name="Hildebrand F."/>
            <person name="Pallen M.J."/>
        </authorList>
    </citation>
    <scope>NUCLEOTIDE SEQUENCE</scope>
    <source>
        <strain evidence="6">ChiW17-6978</strain>
    </source>
</reference>
<dbReference type="EC" id="3.2.2.21" evidence="2"/>
<sequence>MYFLYDESAVEYLKQKDKNLAEVIDKIGKIDRKVDSDLFSSVVHHIIGQQISTKAQATIWQRMQDDFGVVNADTILAAGIDRLQSFGMTFKKTEYITDFAVKVKNGTFDLQGIWNKSDDEIITELSGLKGIGVWTAEMILLFCMQ</sequence>
<dbReference type="Gene3D" id="1.10.340.30">
    <property type="entry name" value="Hypothetical protein, domain 2"/>
    <property type="match status" value="1"/>
</dbReference>
<dbReference type="SUPFAM" id="SSF48150">
    <property type="entry name" value="DNA-glycosylase"/>
    <property type="match status" value="1"/>
</dbReference>
<protein>
    <recommendedName>
        <fullName evidence="2">DNA-3-methyladenine glycosylase II</fullName>
        <ecNumber evidence="2">3.2.2.21</ecNumber>
    </recommendedName>
</protein>
<dbReference type="Proteomes" id="UP000886758">
    <property type="component" value="Unassembled WGS sequence"/>
</dbReference>
<dbReference type="Pfam" id="PF00730">
    <property type="entry name" value="HhH-GPD"/>
    <property type="match status" value="1"/>
</dbReference>
<dbReference type="InterPro" id="IPR051912">
    <property type="entry name" value="Alkylbase_DNA_Glycosylase/TA"/>
</dbReference>
<reference evidence="6" key="1">
    <citation type="submission" date="2020-10" db="EMBL/GenBank/DDBJ databases">
        <authorList>
            <person name="Gilroy R."/>
        </authorList>
    </citation>
    <scope>NUCLEOTIDE SEQUENCE</scope>
    <source>
        <strain evidence="6">ChiW17-6978</strain>
    </source>
</reference>
<dbReference type="GO" id="GO:0008725">
    <property type="term" value="F:DNA-3-methyladenine glycosylase activity"/>
    <property type="evidence" value="ECO:0007669"/>
    <property type="project" value="TreeGrafter"/>
</dbReference>
<comment type="caution">
    <text evidence="6">The sequence shown here is derived from an EMBL/GenBank/DDBJ whole genome shotgun (WGS) entry which is preliminary data.</text>
</comment>
<dbReference type="EMBL" id="DVLF01000075">
    <property type="protein sequence ID" value="HIT49839.1"/>
    <property type="molecule type" value="Genomic_DNA"/>
</dbReference>
<dbReference type="GO" id="GO:0032131">
    <property type="term" value="F:alkylated DNA binding"/>
    <property type="evidence" value="ECO:0007669"/>
    <property type="project" value="TreeGrafter"/>
</dbReference>
<comment type="catalytic activity">
    <reaction evidence="1">
        <text>Hydrolysis of alkylated DNA, releasing 3-methyladenine, 3-methylguanine, 7-methylguanine and 7-methyladenine.</text>
        <dbReference type="EC" id="3.2.2.21"/>
    </reaction>
</comment>